<dbReference type="RefSeq" id="WP_063271748.1">
    <property type="nucleotide sequence ID" value="NZ_LQMT02000003.1"/>
</dbReference>
<comment type="caution">
    <text evidence="1">The sequence shown here is derived from an EMBL/GenBank/DDBJ whole genome shotgun (WGS) entry which is preliminary data.</text>
</comment>
<accession>A0A1W2M4F1</accession>
<name>A0A1W2M4F1_9PSEU</name>
<dbReference type="OrthoDB" id="3627017at2"/>
<sequence>MVRCNRGGRFARLSGMRRRRLWGTPAKLVLFGLVLVFLNASCGPPAVGDAFTFRLGGWTVLPDEDLRVAYLAVLDERCPHGEICASAGRAIVTMSYARPSAGPAVSFTLDAVKAEGATFGGYRVDYADLSPGADFLTLRLGRQST</sequence>
<dbReference type="EMBL" id="LQMT02000003">
    <property type="protein sequence ID" value="ONF74841.1"/>
    <property type="molecule type" value="Genomic_DNA"/>
</dbReference>
<evidence type="ECO:0000313" key="2">
    <source>
        <dbReference type="Proteomes" id="UP000076660"/>
    </source>
</evidence>
<dbReference type="AlphaFoldDB" id="A0A1W2M4F1"/>
<reference evidence="1 2" key="1">
    <citation type="submission" date="2016-12" db="EMBL/GenBank/DDBJ databases">
        <title>Amycolatopsis keratiniphila subsp. keratiniphila genome sequencing and assembly.</title>
        <authorList>
            <person name="Mayilraj S."/>
            <person name="Kaur N."/>
        </authorList>
    </citation>
    <scope>NUCLEOTIDE SEQUENCE [LARGE SCALE GENOMIC DNA]</scope>
    <source>
        <strain evidence="1 2">DSM 44409</strain>
    </source>
</reference>
<proteinExistence type="predicted"/>
<protein>
    <submittedName>
        <fullName evidence="1">Uncharacterized protein</fullName>
    </submittedName>
</protein>
<organism evidence="1 2">
    <name type="scientific">Amycolatopsis keratiniphila subsp. keratiniphila</name>
    <dbReference type="NCBI Taxonomy" id="227715"/>
    <lineage>
        <taxon>Bacteria</taxon>
        <taxon>Bacillati</taxon>
        <taxon>Actinomycetota</taxon>
        <taxon>Actinomycetes</taxon>
        <taxon>Pseudonocardiales</taxon>
        <taxon>Pseudonocardiaceae</taxon>
        <taxon>Amycolatopsis</taxon>
        <taxon>Amycolatopsis japonica group</taxon>
    </lineage>
</organism>
<evidence type="ECO:0000313" key="1">
    <source>
        <dbReference type="EMBL" id="ONF74841.1"/>
    </source>
</evidence>
<dbReference type="Proteomes" id="UP000076660">
    <property type="component" value="Unassembled WGS sequence"/>
</dbReference>
<gene>
    <name evidence="1" type="ORF">AVR91_0201350</name>
</gene>